<evidence type="ECO:0000313" key="2">
    <source>
        <dbReference type="Proteomes" id="UP000828924"/>
    </source>
</evidence>
<protein>
    <submittedName>
        <fullName evidence="1">Uncharacterized protein</fullName>
    </submittedName>
</protein>
<accession>A0ABY3WN92</accession>
<gene>
    <name evidence="1" type="ORF">J4032_16710</name>
</gene>
<name>A0ABY3WN92_9ACTN</name>
<evidence type="ECO:0000313" key="1">
    <source>
        <dbReference type="EMBL" id="UNM12939.1"/>
    </source>
</evidence>
<organism evidence="1 2">
    <name type="scientific">Streptomyces formicae</name>
    <dbReference type="NCBI Taxonomy" id="1616117"/>
    <lineage>
        <taxon>Bacteria</taxon>
        <taxon>Bacillati</taxon>
        <taxon>Actinomycetota</taxon>
        <taxon>Actinomycetes</taxon>
        <taxon>Kitasatosporales</taxon>
        <taxon>Streptomycetaceae</taxon>
        <taxon>Streptomyces</taxon>
    </lineage>
</organism>
<sequence>MEKLHEAVDGPYVLQQRLLPTTERFLSEDGVTTEDMAVAYGTLMVDGTYAGTLARGVTDPAVGIVSMLRGAQIGCAFHVAGPAGEEADGQ</sequence>
<reference evidence="1 2" key="1">
    <citation type="submission" date="2021-03" db="EMBL/GenBank/DDBJ databases">
        <title>Complete genome of Streptomyces formicae strain 1H-GS9 (DSM 100524).</title>
        <authorList>
            <person name="Atanasov K.E."/>
            <person name="Altabella T."/>
            <person name="Ferrer A."/>
        </authorList>
    </citation>
    <scope>NUCLEOTIDE SEQUENCE [LARGE SCALE GENOMIC DNA]</scope>
    <source>
        <strain evidence="1 2">1H-GS9</strain>
    </source>
</reference>
<dbReference type="Proteomes" id="UP000828924">
    <property type="component" value="Chromosome"/>
</dbReference>
<proteinExistence type="predicted"/>
<dbReference type="EMBL" id="CP071872">
    <property type="protein sequence ID" value="UNM12939.1"/>
    <property type="molecule type" value="Genomic_DNA"/>
</dbReference>
<keyword evidence="2" id="KW-1185">Reference proteome</keyword>
<dbReference type="RefSeq" id="WP_242331643.1">
    <property type="nucleotide sequence ID" value="NZ_CP071872.1"/>
</dbReference>